<dbReference type="KEGG" id="nnu:104591510"/>
<gene>
    <name evidence="2" type="primary">LOC104591510</name>
</gene>
<accession>A0A1U7Z5U7</accession>
<keyword evidence="1" id="KW-1185">Reference proteome</keyword>
<name>A0A1U7Z5U7_NELNU</name>
<dbReference type="OrthoDB" id="1921290at2759"/>
<dbReference type="OMA" id="DWEFGQS"/>
<dbReference type="AlphaFoldDB" id="A0A1U7Z5U7"/>
<proteinExistence type="predicted"/>
<protein>
    <submittedName>
        <fullName evidence="2">Uncharacterized protein LOC104591510</fullName>
    </submittedName>
</protein>
<evidence type="ECO:0000313" key="2">
    <source>
        <dbReference type="RefSeq" id="XP_010248665.1"/>
    </source>
</evidence>
<dbReference type="eggNOG" id="ENOG502S3ND">
    <property type="taxonomic scope" value="Eukaryota"/>
</dbReference>
<dbReference type="Proteomes" id="UP000189703">
    <property type="component" value="Unplaced"/>
</dbReference>
<organism evidence="1 2">
    <name type="scientific">Nelumbo nucifera</name>
    <name type="common">Sacred lotus</name>
    <dbReference type="NCBI Taxonomy" id="4432"/>
    <lineage>
        <taxon>Eukaryota</taxon>
        <taxon>Viridiplantae</taxon>
        <taxon>Streptophyta</taxon>
        <taxon>Embryophyta</taxon>
        <taxon>Tracheophyta</taxon>
        <taxon>Spermatophyta</taxon>
        <taxon>Magnoliopsida</taxon>
        <taxon>Proteales</taxon>
        <taxon>Nelumbonaceae</taxon>
        <taxon>Nelumbo</taxon>
    </lineage>
</organism>
<evidence type="ECO:0000313" key="1">
    <source>
        <dbReference type="Proteomes" id="UP000189703"/>
    </source>
</evidence>
<dbReference type="FunCoup" id="A0A1U7Z5U7">
    <property type="interactions" value="491"/>
</dbReference>
<dbReference type="InParanoid" id="A0A1U7Z5U7"/>
<dbReference type="RefSeq" id="XP_010248665.1">
    <property type="nucleotide sequence ID" value="XM_010250363.2"/>
</dbReference>
<sequence length="151" mass="17267">MKDHEQELEIVKAVAQAWHGRNSGNTATATKEFEAYRNNFKSKPSRFKLEAAMNKECRKQGSVVVGPAGPSSWDFGQSLWDSYEIVTLSKRLEAGLVLGLDHPIPMCIPEDSNHQGSRKRKESKNSLRSLFNRFSSRRFDHVHIPRDDHQF</sequence>
<dbReference type="PANTHER" id="PTHR34665">
    <property type="entry name" value="DUF3741 DOMAIN-CONTAINING PROTEIN"/>
    <property type="match status" value="1"/>
</dbReference>
<dbReference type="GeneID" id="104591510"/>
<reference evidence="2" key="1">
    <citation type="submission" date="2025-08" db="UniProtKB">
        <authorList>
            <consortium name="RefSeq"/>
        </authorList>
    </citation>
    <scope>IDENTIFICATION</scope>
</reference>
<dbReference type="PANTHER" id="PTHR34665:SF1">
    <property type="entry name" value="OS02G0595200 PROTEIN"/>
    <property type="match status" value="1"/>
</dbReference>
<dbReference type="STRING" id="4432.A0A1U7Z5U7"/>